<dbReference type="Proteomes" id="UP000241587">
    <property type="component" value="Unassembled WGS sequence"/>
</dbReference>
<dbReference type="Gene3D" id="3.30.70.100">
    <property type="match status" value="1"/>
</dbReference>
<dbReference type="OrthoDB" id="1601230at2759"/>
<evidence type="ECO:0000313" key="4">
    <source>
        <dbReference type="Proteomes" id="UP000241587"/>
    </source>
</evidence>
<dbReference type="Pfam" id="PF07876">
    <property type="entry name" value="Dabb"/>
    <property type="match status" value="1"/>
</dbReference>
<evidence type="ECO:0000256" key="1">
    <source>
        <dbReference type="ARBA" id="ARBA00011738"/>
    </source>
</evidence>
<dbReference type="PROSITE" id="PS51502">
    <property type="entry name" value="S_R_A_B_BARREL"/>
    <property type="match status" value="1"/>
</dbReference>
<organism evidence="3 4">
    <name type="scientific">Fusarium culmorum</name>
    <dbReference type="NCBI Taxonomy" id="5516"/>
    <lineage>
        <taxon>Eukaryota</taxon>
        <taxon>Fungi</taxon>
        <taxon>Dikarya</taxon>
        <taxon>Ascomycota</taxon>
        <taxon>Pezizomycotina</taxon>
        <taxon>Sordariomycetes</taxon>
        <taxon>Hypocreomycetidae</taxon>
        <taxon>Hypocreales</taxon>
        <taxon>Nectriaceae</taxon>
        <taxon>Fusarium</taxon>
    </lineage>
</organism>
<name>A0A2T4GMF6_FUSCU</name>
<dbReference type="InterPro" id="IPR013097">
    <property type="entry name" value="Dabb"/>
</dbReference>
<dbReference type="EMBL" id="PVEM01000012">
    <property type="protein sequence ID" value="PTD04746.1"/>
    <property type="molecule type" value="Genomic_DNA"/>
</dbReference>
<feature type="non-terminal residue" evidence="3">
    <location>
        <position position="1"/>
    </location>
</feature>
<dbReference type="AlphaFoldDB" id="A0A2T4GMF6"/>
<protein>
    <recommendedName>
        <fullName evidence="2">Stress-response A/B barrel domain-containing protein</fullName>
    </recommendedName>
</protein>
<comment type="caution">
    <text evidence="3">The sequence shown here is derived from an EMBL/GenBank/DDBJ whole genome shotgun (WGS) entry which is preliminary data.</text>
</comment>
<dbReference type="SMART" id="SM00886">
    <property type="entry name" value="Dabb"/>
    <property type="match status" value="1"/>
</dbReference>
<proteinExistence type="predicted"/>
<reference evidence="3 4" key="1">
    <citation type="submission" date="2018-02" db="EMBL/GenBank/DDBJ databases">
        <title>Fusarium culmorum secondary metabolites in fungal-bacterial-plant interactions.</title>
        <authorList>
            <person name="Schmidt R."/>
        </authorList>
    </citation>
    <scope>NUCLEOTIDE SEQUENCE [LARGE SCALE GENOMIC DNA]</scope>
    <source>
        <strain evidence="3 4">PV</strain>
    </source>
</reference>
<dbReference type="PANTHER" id="PTHR33178">
    <property type="match status" value="1"/>
</dbReference>
<dbReference type="InterPro" id="IPR011008">
    <property type="entry name" value="Dimeric_a/b-barrel"/>
</dbReference>
<dbReference type="InterPro" id="IPR044662">
    <property type="entry name" value="HS1/DABB1-like"/>
</dbReference>
<evidence type="ECO:0000313" key="3">
    <source>
        <dbReference type="EMBL" id="PTD04746.1"/>
    </source>
</evidence>
<evidence type="ECO:0000259" key="2">
    <source>
        <dbReference type="PROSITE" id="PS51502"/>
    </source>
</evidence>
<gene>
    <name evidence="3" type="ORF">FCULG_00002570</name>
</gene>
<keyword evidence="4" id="KW-1185">Reference proteome</keyword>
<feature type="domain" description="Stress-response A/B barrel" evidence="2">
    <location>
        <begin position="184"/>
        <end position="286"/>
    </location>
</feature>
<comment type="subunit">
    <text evidence="1">Homodimer.</text>
</comment>
<dbReference type="SUPFAM" id="SSF54909">
    <property type="entry name" value="Dimeric alpha+beta barrel"/>
    <property type="match status" value="1"/>
</dbReference>
<accession>A0A2T4GMF6</accession>
<dbReference type="PANTHER" id="PTHR33178:SF10">
    <property type="entry name" value="STRESS-RESPONSE A_B BARREL DOMAIN-CONTAINING PROTEIN"/>
    <property type="match status" value="1"/>
</dbReference>
<sequence length="291" mass="32871">RAVIKPLSTIPRQGVNKTKAIHAHIEPTMELQSSEWYSPTELLNYILAWESGHVSLPREVVTKHEEFEQLFEIQGSNFACLELGPGCPCIAHILVFFLLCGKYRNKPTIEHFSDEEELEEGAFHRFAIAVEVYRRAILWNLPELSHLASEKFNKAAESLNFVQIILHLTSETWILGEYRLIMTLTHTVLFQFKSDVDLSEIKEICDSFLALKDQCIHPTSNSPYIVSLVGGKDNSPEGMQNGLTHGFVAIFNSAEDRDYYVKSDPAHQAFIAKVGSVLEKATVIDFTDGVF</sequence>